<gene>
    <name evidence="2" type="ORF">GCM10010923_11890</name>
</gene>
<feature type="transmembrane region" description="Helical" evidence="1">
    <location>
        <begin position="129"/>
        <end position="149"/>
    </location>
</feature>
<organism evidence="2 3">
    <name type="scientific">Blastomonas marina</name>
    <dbReference type="NCBI Taxonomy" id="1867408"/>
    <lineage>
        <taxon>Bacteria</taxon>
        <taxon>Pseudomonadati</taxon>
        <taxon>Pseudomonadota</taxon>
        <taxon>Alphaproteobacteria</taxon>
        <taxon>Sphingomonadales</taxon>
        <taxon>Sphingomonadaceae</taxon>
        <taxon>Blastomonas</taxon>
    </lineage>
</organism>
<proteinExistence type="predicted"/>
<reference evidence="3" key="1">
    <citation type="journal article" date="2019" name="Int. J. Syst. Evol. Microbiol.">
        <title>The Global Catalogue of Microorganisms (GCM) 10K type strain sequencing project: providing services to taxonomists for standard genome sequencing and annotation.</title>
        <authorList>
            <consortium name="The Broad Institute Genomics Platform"/>
            <consortium name="The Broad Institute Genome Sequencing Center for Infectious Disease"/>
            <person name="Wu L."/>
            <person name="Ma J."/>
        </authorList>
    </citation>
    <scope>NUCLEOTIDE SEQUENCE [LARGE SCALE GENOMIC DNA]</scope>
    <source>
        <strain evidence="3">CGMCC 1.15297</strain>
    </source>
</reference>
<dbReference type="EMBL" id="BMID01000001">
    <property type="protein sequence ID" value="GGA04294.1"/>
    <property type="molecule type" value="Genomic_DNA"/>
</dbReference>
<feature type="transmembrane region" description="Helical" evidence="1">
    <location>
        <begin position="17"/>
        <end position="35"/>
    </location>
</feature>
<dbReference type="Proteomes" id="UP000603317">
    <property type="component" value="Unassembled WGS sequence"/>
</dbReference>
<feature type="transmembrane region" description="Helical" evidence="1">
    <location>
        <begin position="47"/>
        <end position="65"/>
    </location>
</feature>
<keyword evidence="3" id="KW-1185">Reference proteome</keyword>
<sequence>MNDTVNRDPLAGRLWRIIYWGGAALLLALPALAMQLTDEVNWGSEDFIFAGILFVAVGVALEFTVRKSRDWSYRAAMLGFIGGTFLTFWVNGAVGIIDNESLDINTTFNVMALAGVLAAFVVRAQAGKMMAIAGFQALVVLATGFAAEFTSQPDWGPVLVFAAGWLVVTLMFRAARQG</sequence>
<keyword evidence="1" id="KW-0812">Transmembrane</keyword>
<keyword evidence="1" id="KW-1133">Transmembrane helix</keyword>
<keyword evidence="1" id="KW-0472">Membrane</keyword>
<name>A0ABQ1F9G7_9SPHN</name>
<evidence type="ECO:0000313" key="2">
    <source>
        <dbReference type="EMBL" id="GGA04294.1"/>
    </source>
</evidence>
<accession>A0ABQ1F9G7</accession>
<evidence type="ECO:0000256" key="1">
    <source>
        <dbReference type="SAM" id="Phobius"/>
    </source>
</evidence>
<feature type="transmembrane region" description="Helical" evidence="1">
    <location>
        <begin position="103"/>
        <end position="122"/>
    </location>
</feature>
<dbReference type="RefSeq" id="WP_188641830.1">
    <property type="nucleotide sequence ID" value="NZ_BMID01000001.1"/>
</dbReference>
<evidence type="ECO:0000313" key="3">
    <source>
        <dbReference type="Proteomes" id="UP000603317"/>
    </source>
</evidence>
<comment type="caution">
    <text evidence="2">The sequence shown here is derived from an EMBL/GenBank/DDBJ whole genome shotgun (WGS) entry which is preliminary data.</text>
</comment>
<feature type="transmembrane region" description="Helical" evidence="1">
    <location>
        <begin position="155"/>
        <end position="175"/>
    </location>
</feature>
<feature type="transmembrane region" description="Helical" evidence="1">
    <location>
        <begin position="77"/>
        <end position="97"/>
    </location>
</feature>
<protein>
    <submittedName>
        <fullName evidence="2">Uncharacterized protein</fullName>
    </submittedName>
</protein>